<evidence type="ECO:0000313" key="2">
    <source>
        <dbReference type="Proteomes" id="UP000309997"/>
    </source>
</evidence>
<organism evidence="1 2">
    <name type="scientific">Populus alba</name>
    <name type="common">White poplar</name>
    <dbReference type="NCBI Taxonomy" id="43335"/>
    <lineage>
        <taxon>Eukaryota</taxon>
        <taxon>Viridiplantae</taxon>
        <taxon>Streptophyta</taxon>
        <taxon>Embryophyta</taxon>
        <taxon>Tracheophyta</taxon>
        <taxon>Spermatophyta</taxon>
        <taxon>Magnoliopsida</taxon>
        <taxon>eudicotyledons</taxon>
        <taxon>Gunneridae</taxon>
        <taxon>Pentapetalae</taxon>
        <taxon>rosids</taxon>
        <taxon>fabids</taxon>
        <taxon>Malpighiales</taxon>
        <taxon>Salicaceae</taxon>
        <taxon>Saliceae</taxon>
        <taxon>Populus</taxon>
    </lineage>
</organism>
<dbReference type="Proteomes" id="UP000309997">
    <property type="component" value="Unassembled WGS sequence"/>
</dbReference>
<dbReference type="EMBL" id="RCHU02000015">
    <property type="protein sequence ID" value="KAL3570667.1"/>
    <property type="molecule type" value="Genomic_DNA"/>
</dbReference>
<name>A0ACC4AXM8_POPAL</name>
<keyword evidence="2" id="KW-1185">Reference proteome</keyword>
<proteinExistence type="predicted"/>
<accession>A0ACC4AXM8</accession>
<evidence type="ECO:0000313" key="1">
    <source>
        <dbReference type="EMBL" id="KAL3570667.1"/>
    </source>
</evidence>
<protein>
    <submittedName>
        <fullName evidence="1">Uncharacterized protein</fullName>
    </submittedName>
</protein>
<comment type="caution">
    <text evidence="1">The sequence shown here is derived from an EMBL/GenBank/DDBJ whole genome shotgun (WGS) entry which is preliminary data.</text>
</comment>
<reference evidence="1 2" key="1">
    <citation type="journal article" date="2024" name="Plant Biotechnol. J.">
        <title>Genome and CRISPR/Cas9 system of a widespread forest tree (Populus alba) in the world.</title>
        <authorList>
            <person name="Liu Y.J."/>
            <person name="Jiang P.F."/>
            <person name="Han X.M."/>
            <person name="Li X.Y."/>
            <person name="Wang H.M."/>
            <person name="Wang Y.J."/>
            <person name="Wang X.X."/>
            <person name="Zeng Q.Y."/>
        </authorList>
    </citation>
    <scope>NUCLEOTIDE SEQUENCE [LARGE SCALE GENOMIC DNA]</scope>
    <source>
        <strain evidence="2">cv. PAL-ZL1</strain>
    </source>
</reference>
<gene>
    <name evidence="1" type="ORF">D5086_027916</name>
</gene>
<sequence length="76" mass="8485">MATMSGSASACDTITELPSDVMKNTPMRSPQGDVMRTCIQLPLQLQVRQFRAYIKLAIALYQALLLHRGPLFKLSF</sequence>